<accession>A0A382XQS0</accession>
<proteinExistence type="predicted"/>
<dbReference type="SUPFAM" id="SSF52283">
    <property type="entry name" value="Formate/glycerate dehydrogenase catalytic domain-like"/>
    <property type="match status" value="1"/>
</dbReference>
<organism evidence="1">
    <name type="scientific">marine metagenome</name>
    <dbReference type="NCBI Taxonomy" id="408172"/>
    <lineage>
        <taxon>unclassified sequences</taxon>
        <taxon>metagenomes</taxon>
        <taxon>ecological metagenomes</taxon>
    </lineage>
</organism>
<protein>
    <recommendedName>
        <fullName evidence="2">D-isomer specific 2-hydroxyacid dehydrogenase catalytic domain-containing protein</fullName>
    </recommendedName>
</protein>
<gene>
    <name evidence="1" type="ORF">METZ01_LOCUS426240</name>
</gene>
<evidence type="ECO:0008006" key="2">
    <source>
        <dbReference type="Google" id="ProtNLM"/>
    </source>
</evidence>
<name>A0A382XQS0_9ZZZZ</name>
<feature type="non-terminal residue" evidence="1">
    <location>
        <position position="163"/>
    </location>
</feature>
<dbReference type="Gene3D" id="3.40.50.720">
    <property type="entry name" value="NAD(P)-binding Rossmann-like Domain"/>
    <property type="match status" value="2"/>
</dbReference>
<dbReference type="EMBL" id="UINC01169709">
    <property type="protein sequence ID" value="SVD73386.1"/>
    <property type="molecule type" value="Genomic_DNA"/>
</dbReference>
<sequence length="163" mass="18263">MPDFLFVRSPDLDQRWPYSIDQTLTRLSELGDVSVINNDVRTPLHEQRDLSEVSGMIYFHGGPELTSASIAAAPRLRMVGAVADNAGLGMPLEAMFARDIPFIDGTRGWAQSVAEIGLALALASLRRIPWWHRRMANETPETVWQYDADQFCDDKRFINGTLG</sequence>
<evidence type="ECO:0000313" key="1">
    <source>
        <dbReference type="EMBL" id="SVD73386.1"/>
    </source>
</evidence>
<dbReference type="AlphaFoldDB" id="A0A382XQS0"/>
<reference evidence="1" key="1">
    <citation type="submission" date="2018-05" db="EMBL/GenBank/DDBJ databases">
        <authorList>
            <person name="Lanie J.A."/>
            <person name="Ng W.-L."/>
            <person name="Kazmierczak K.M."/>
            <person name="Andrzejewski T.M."/>
            <person name="Davidsen T.M."/>
            <person name="Wayne K.J."/>
            <person name="Tettelin H."/>
            <person name="Glass J.I."/>
            <person name="Rusch D."/>
            <person name="Podicherti R."/>
            <person name="Tsui H.-C.T."/>
            <person name="Winkler M.E."/>
        </authorList>
    </citation>
    <scope>NUCLEOTIDE SEQUENCE</scope>
</reference>